<organism evidence="11 12">
    <name type="scientific">Gordonia liuliyuniae</name>
    <dbReference type="NCBI Taxonomy" id="2911517"/>
    <lineage>
        <taxon>Bacteria</taxon>
        <taxon>Bacillati</taxon>
        <taxon>Actinomycetota</taxon>
        <taxon>Actinomycetes</taxon>
        <taxon>Mycobacteriales</taxon>
        <taxon>Gordoniaceae</taxon>
        <taxon>Gordonia</taxon>
    </lineage>
</organism>
<dbReference type="Gene3D" id="1.20.140.10">
    <property type="entry name" value="Butyryl-CoA Dehydrogenase, subunit A, domain 3"/>
    <property type="match status" value="1"/>
</dbReference>
<comment type="similarity">
    <text evidence="2 7">Belongs to the acyl-CoA dehydrogenase family.</text>
</comment>
<evidence type="ECO:0000256" key="1">
    <source>
        <dbReference type="ARBA" id="ARBA00001974"/>
    </source>
</evidence>
<dbReference type="Proteomes" id="UP001200110">
    <property type="component" value="Unassembled WGS sequence"/>
</dbReference>
<dbReference type="InterPro" id="IPR046373">
    <property type="entry name" value="Acyl-CoA_Oxase/DH_mid-dom_sf"/>
</dbReference>
<evidence type="ECO:0000259" key="10">
    <source>
        <dbReference type="Pfam" id="PF02771"/>
    </source>
</evidence>
<protein>
    <submittedName>
        <fullName evidence="11">Acyl-CoA dehydrogenase family protein</fullName>
    </submittedName>
</protein>
<dbReference type="Pfam" id="PF02771">
    <property type="entry name" value="Acyl-CoA_dh_N"/>
    <property type="match status" value="1"/>
</dbReference>
<dbReference type="Pfam" id="PF00441">
    <property type="entry name" value="Acyl-CoA_dh_1"/>
    <property type="match status" value="1"/>
</dbReference>
<dbReference type="Gene3D" id="2.40.110.10">
    <property type="entry name" value="Butyryl-CoA Dehydrogenase, subunit A, domain 2"/>
    <property type="match status" value="1"/>
</dbReference>
<dbReference type="InterPro" id="IPR006091">
    <property type="entry name" value="Acyl-CoA_Oxase/DH_mid-dom"/>
</dbReference>
<keyword evidence="12" id="KW-1185">Reference proteome</keyword>
<name>A0ABS9ISY4_9ACTN</name>
<dbReference type="InterPro" id="IPR009075">
    <property type="entry name" value="AcylCo_DH/oxidase_C"/>
</dbReference>
<keyword evidence="6 7" id="KW-0560">Oxidoreductase</keyword>
<evidence type="ECO:0000256" key="7">
    <source>
        <dbReference type="RuleBase" id="RU362125"/>
    </source>
</evidence>
<dbReference type="PANTHER" id="PTHR48083:SF13">
    <property type="entry name" value="ACYL-COA DEHYDROGENASE FAMILY MEMBER 11"/>
    <property type="match status" value="1"/>
</dbReference>
<dbReference type="InterPro" id="IPR050741">
    <property type="entry name" value="Acyl-CoA_dehydrogenase"/>
</dbReference>
<dbReference type="SUPFAM" id="SSF47203">
    <property type="entry name" value="Acyl-CoA dehydrogenase C-terminal domain-like"/>
    <property type="match status" value="1"/>
</dbReference>
<sequence length="406" mass="44776">MDFGFDEKTRELVDGVNAFMDSHVYPAEKVFGDQLAALEDKWAWDSVPILTELRAQARSRGFWNLFLPGENGAGLTNLQYAPLAEITGRSSQLAPAVFNCAAPDTGNMEVLNEFGTSAQQAEWLQPLLDGTIRSAFAMTEPDVASSDATNIELSIRRDGDDYVINGRKWWITGAMNPNAKIFIVMGKTDPEAPRHRQQSQVLVPRDTPGLEIIRGMEVFGYDDHSHGGHAEMRFTDVRVPVTNVIADEGTGFAIAQARLGPGRIHHCMRAIGLAERAIELMCDRAAGRVAFGRPLADQGVIRDWIAESRVRIEQLRLLVLKTAWLMDTVGNKGAHSEIQAIKIVTPKTVQWILDKAIQVHGAGGLSQDFPLAEAYAGIRTLRFADGPDEVHKNSLAKAELRKRADR</sequence>
<dbReference type="InterPro" id="IPR037069">
    <property type="entry name" value="AcylCoA_DH/ox_N_sf"/>
</dbReference>
<evidence type="ECO:0000256" key="3">
    <source>
        <dbReference type="ARBA" id="ARBA00011738"/>
    </source>
</evidence>
<dbReference type="EMBL" id="JAKKOR010000007">
    <property type="protein sequence ID" value="MCF8588648.1"/>
    <property type="molecule type" value="Genomic_DNA"/>
</dbReference>
<dbReference type="SUPFAM" id="SSF56645">
    <property type="entry name" value="Acyl-CoA dehydrogenase NM domain-like"/>
    <property type="match status" value="1"/>
</dbReference>
<reference evidence="11 12" key="1">
    <citation type="submission" date="2022-01" db="EMBL/GenBank/DDBJ databases">
        <authorList>
            <person name="Huang Y."/>
        </authorList>
    </citation>
    <scope>NUCLEOTIDE SEQUENCE [LARGE SCALE GENOMIC DNA]</scope>
    <source>
        <strain evidence="11 12">HY366</strain>
    </source>
</reference>
<proteinExistence type="inferred from homology"/>
<evidence type="ECO:0000259" key="9">
    <source>
        <dbReference type="Pfam" id="PF02770"/>
    </source>
</evidence>
<evidence type="ECO:0000259" key="8">
    <source>
        <dbReference type="Pfam" id="PF00441"/>
    </source>
</evidence>
<dbReference type="InterPro" id="IPR013786">
    <property type="entry name" value="AcylCoA_DH/ox_N"/>
</dbReference>
<evidence type="ECO:0000256" key="6">
    <source>
        <dbReference type="ARBA" id="ARBA00023002"/>
    </source>
</evidence>
<evidence type="ECO:0000313" key="12">
    <source>
        <dbReference type="Proteomes" id="UP001200110"/>
    </source>
</evidence>
<comment type="subunit">
    <text evidence="3">Homodimer.</text>
</comment>
<gene>
    <name evidence="11" type="ORF">L5G33_09240</name>
</gene>
<dbReference type="PANTHER" id="PTHR48083">
    <property type="entry name" value="MEDIUM-CHAIN SPECIFIC ACYL-COA DEHYDROGENASE, MITOCHONDRIAL-RELATED"/>
    <property type="match status" value="1"/>
</dbReference>
<evidence type="ECO:0000256" key="5">
    <source>
        <dbReference type="ARBA" id="ARBA00022827"/>
    </source>
</evidence>
<dbReference type="InterPro" id="IPR009100">
    <property type="entry name" value="AcylCoA_DH/oxidase_NM_dom_sf"/>
</dbReference>
<accession>A0ABS9ISY4</accession>
<evidence type="ECO:0000313" key="11">
    <source>
        <dbReference type="EMBL" id="MCF8588648.1"/>
    </source>
</evidence>
<comment type="caution">
    <text evidence="11">The sequence shown here is derived from an EMBL/GenBank/DDBJ whole genome shotgun (WGS) entry which is preliminary data.</text>
</comment>
<feature type="domain" description="Acyl-CoA dehydrogenase/oxidase C-terminal" evidence="8">
    <location>
        <begin position="249"/>
        <end position="398"/>
    </location>
</feature>
<dbReference type="Pfam" id="PF02770">
    <property type="entry name" value="Acyl-CoA_dh_M"/>
    <property type="match status" value="1"/>
</dbReference>
<dbReference type="InterPro" id="IPR036250">
    <property type="entry name" value="AcylCo_DH-like_C"/>
</dbReference>
<dbReference type="Gene3D" id="1.10.540.10">
    <property type="entry name" value="Acyl-CoA dehydrogenase/oxidase, N-terminal domain"/>
    <property type="match status" value="1"/>
</dbReference>
<feature type="domain" description="Acyl-CoA oxidase/dehydrogenase middle" evidence="9">
    <location>
        <begin position="135"/>
        <end position="237"/>
    </location>
</feature>
<evidence type="ECO:0000256" key="2">
    <source>
        <dbReference type="ARBA" id="ARBA00009347"/>
    </source>
</evidence>
<keyword evidence="5 7" id="KW-0274">FAD</keyword>
<keyword evidence="4 7" id="KW-0285">Flavoprotein</keyword>
<feature type="domain" description="Acyl-CoA dehydrogenase/oxidase N-terminal" evidence="10">
    <location>
        <begin position="10"/>
        <end position="130"/>
    </location>
</feature>
<dbReference type="RefSeq" id="WP_236997888.1">
    <property type="nucleotide sequence ID" value="NZ_JAKKOR010000007.1"/>
</dbReference>
<comment type="cofactor">
    <cofactor evidence="1 7">
        <name>FAD</name>
        <dbReference type="ChEBI" id="CHEBI:57692"/>
    </cofactor>
</comment>
<evidence type="ECO:0000256" key="4">
    <source>
        <dbReference type="ARBA" id="ARBA00022630"/>
    </source>
</evidence>